<keyword evidence="3" id="KW-0520">NAD</keyword>
<dbReference type="GO" id="GO:0016054">
    <property type="term" value="P:organic acid catabolic process"/>
    <property type="evidence" value="ECO:0007669"/>
    <property type="project" value="UniProtKB-ARBA"/>
</dbReference>
<gene>
    <name evidence="7" type="ORF">FTX54_015120</name>
</gene>
<dbReference type="InterPro" id="IPR006115">
    <property type="entry name" value="6PGDH_NADP-bd"/>
</dbReference>
<evidence type="ECO:0000259" key="6">
    <source>
        <dbReference type="Pfam" id="PF14833"/>
    </source>
</evidence>
<dbReference type="InterPro" id="IPR008927">
    <property type="entry name" value="6-PGluconate_DH-like_C_sf"/>
</dbReference>
<keyword evidence="8" id="KW-1185">Reference proteome</keyword>
<dbReference type="EMBL" id="CP144914">
    <property type="protein sequence ID" value="WWD79707.1"/>
    <property type="molecule type" value="Genomic_DNA"/>
</dbReference>
<comment type="similarity">
    <text evidence="1">Belongs to the HIBADH-related family.</text>
</comment>
<evidence type="ECO:0000259" key="5">
    <source>
        <dbReference type="Pfam" id="PF03446"/>
    </source>
</evidence>
<dbReference type="PROSITE" id="PS00895">
    <property type="entry name" value="3_HYDROXYISOBUT_DH"/>
    <property type="match status" value="1"/>
</dbReference>
<evidence type="ECO:0000256" key="3">
    <source>
        <dbReference type="ARBA" id="ARBA00023027"/>
    </source>
</evidence>
<dbReference type="InterPro" id="IPR029154">
    <property type="entry name" value="HIBADH-like_NADP-bd"/>
</dbReference>
<dbReference type="GO" id="GO:0050661">
    <property type="term" value="F:NADP binding"/>
    <property type="evidence" value="ECO:0007669"/>
    <property type="project" value="InterPro"/>
</dbReference>
<dbReference type="Gene3D" id="1.10.1040.10">
    <property type="entry name" value="N-(1-d-carboxylethyl)-l-norvaline Dehydrogenase, domain 2"/>
    <property type="match status" value="1"/>
</dbReference>
<feature type="domain" description="6-phosphogluconate dehydrogenase NADP-binding" evidence="5">
    <location>
        <begin position="1"/>
        <end position="157"/>
    </location>
</feature>
<organism evidence="7 8">
    <name type="scientific">Alkalicoccus halolimnae</name>
    <dbReference type="NCBI Taxonomy" id="1667239"/>
    <lineage>
        <taxon>Bacteria</taxon>
        <taxon>Bacillati</taxon>
        <taxon>Bacillota</taxon>
        <taxon>Bacilli</taxon>
        <taxon>Bacillales</taxon>
        <taxon>Bacillaceae</taxon>
        <taxon>Alkalicoccus</taxon>
    </lineage>
</organism>
<dbReference type="InterPro" id="IPR015815">
    <property type="entry name" value="HIBADH-related"/>
</dbReference>
<dbReference type="Pfam" id="PF14833">
    <property type="entry name" value="NAD_binding_11"/>
    <property type="match status" value="1"/>
</dbReference>
<dbReference type="PIRSF" id="PIRSF000103">
    <property type="entry name" value="HIBADH"/>
    <property type="match status" value="1"/>
</dbReference>
<evidence type="ECO:0000256" key="2">
    <source>
        <dbReference type="ARBA" id="ARBA00023002"/>
    </source>
</evidence>
<dbReference type="GO" id="GO:0016616">
    <property type="term" value="F:oxidoreductase activity, acting on the CH-OH group of donors, NAD or NADP as acceptor"/>
    <property type="evidence" value="ECO:0007669"/>
    <property type="project" value="TreeGrafter"/>
</dbReference>
<proteinExistence type="inferred from homology"/>
<accession>A0AAJ8N2F0</accession>
<feature type="domain" description="3-hydroxyisobutyrate dehydrogenase-like NAD-binding" evidence="6">
    <location>
        <begin position="161"/>
        <end position="280"/>
    </location>
</feature>
<dbReference type="Pfam" id="PF03446">
    <property type="entry name" value="NAD_binding_2"/>
    <property type="match status" value="1"/>
</dbReference>
<sequence>MIGLGNMGKPMAHNLLQAHDHVTVYDANEAVTKEFKSTNAIIGESAQKAAAGADVVILMLPNSQVVEKVVLGEQGISQEMKKGSLIIDMSTSAPSSTKIIAEEVENNGLYFLDAPVSGGVKKAVSGELTIMVGGDESQYERSLNVLEPMGKEIFHVGKVSSGHTMKALNNLLSAAHFLATSEVLVAGNKAGLEPEKMLEVINASTGRNHSSETKFPNFVLNREFNSGFSMDLITKDIELALEITKEFKTPAFLSSTVYEVWRLANKLSEGKYDHTEMAKFCENWGDVTLNYTEEEKITHEKRNS</sequence>
<dbReference type="KEGG" id="ahal:FTX54_015120"/>
<name>A0AAJ8N2F0_9BACI</name>
<dbReference type="Gene3D" id="3.40.50.720">
    <property type="entry name" value="NAD(P)-binding Rossmann-like Domain"/>
    <property type="match status" value="1"/>
</dbReference>
<keyword evidence="2 7" id="KW-0560">Oxidoreductase</keyword>
<dbReference type="InterPro" id="IPR002204">
    <property type="entry name" value="3-OH-isobutyrate_DH-rel_CS"/>
</dbReference>
<evidence type="ECO:0000313" key="8">
    <source>
        <dbReference type="Proteomes" id="UP000321816"/>
    </source>
</evidence>
<dbReference type="AlphaFoldDB" id="A0AAJ8N2F0"/>
<dbReference type="InterPro" id="IPR013328">
    <property type="entry name" value="6PGD_dom2"/>
</dbReference>
<dbReference type="RefSeq" id="WP_147803631.1">
    <property type="nucleotide sequence ID" value="NZ_CP144914.1"/>
</dbReference>
<dbReference type="SUPFAM" id="SSF51735">
    <property type="entry name" value="NAD(P)-binding Rossmann-fold domains"/>
    <property type="match status" value="1"/>
</dbReference>
<evidence type="ECO:0000256" key="1">
    <source>
        <dbReference type="ARBA" id="ARBA00009080"/>
    </source>
</evidence>
<evidence type="ECO:0000256" key="4">
    <source>
        <dbReference type="PIRSR" id="PIRSR000103-1"/>
    </source>
</evidence>
<dbReference type="InterPro" id="IPR036291">
    <property type="entry name" value="NAD(P)-bd_dom_sf"/>
</dbReference>
<dbReference type="Proteomes" id="UP000321816">
    <property type="component" value="Chromosome"/>
</dbReference>
<evidence type="ECO:0000313" key="7">
    <source>
        <dbReference type="EMBL" id="WWD79707.1"/>
    </source>
</evidence>
<dbReference type="EC" id="1.1.-.-" evidence="7"/>
<protein>
    <submittedName>
        <fullName evidence="7">NAD(P)-dependent oxidoreductase</fullName>
        <ecNumber evidence="7">1.1.-.-</ecNumber>
    </submittedName>
</protein>
<reference evidence="7 8" key="1">
    <citation type="submission" date="2024-01" db="EMBL/GenBank/DDBJ databases">
        <title>Complete Genome Sequence of Alkalicoccus halolimnae BZ-SZ-XJ29T, a Moderately Halophilic Bacterium Isolated from a Salt Lake.</title>
        <authorList>
            <person name="Zhao B."/>
        </authorList>
    </citation>
    <scope>NUCLEOTIDE SEQUENCE [LARGE SCALE GENOMIC DNA]</scope>
    <source>
        <strain evidence="7 8">BZ-SZ-XJ29</strain>
    </source>
</reference>
<dbReference type="SUPFAM" id="SSF48179">
    <property type="entry name" value="6-phosphogluconate dehydrogenase C-terminal domain-like"/>
    <property type="match status" value="1"/>
</dbReference>
<feature type="active site" evidence="4">
    <location>
        <position position="166"/>
    </location>
</feature>
<dbReference type="GO" id="GO:0051287">
    <property type="term" value="F:NAD binding"/>
    <property type="evidence" value="ECO:0007669"/>
    <property type="project" value="InterPro"/>
</dbReference>
<dbReference type="PANTHER" id="PTHR22981">
    <property type="entry name" value="3-HYDROXYISOBUTYRATE DEHYDROGENASE-RELATED"/>
    <property type="match status" value="1"/>
</dbReference>
<dbReference type="PANTHER" id="PTHR22981:SF7">
    <property type="entry name" value="3-HYDROXYISOBUTYRATE DEHYDROGENASE, MITOCHONDRIAL"/>
    <property type="match status" value="1"/>
</dbReference>